<dbReference type="RefSeq" id="WP_151692430.1">
    <property type="nucleotide sequence ID" value="NZ_BMGX01000002.1"/>
</dbReference>
<keyword evidence="1" id="KW-0378">Hydrolase</keyword>
<comment type="caution">
    <text evidence="1">The sequence shown here is derived from an EMBL/GenBank/DDBJ whole genome shotgun (WGS) entry which is preliminary data.</text>
</comment>
<accession>A0A6L3ZIC1</accession>
<dbReference type="AlphaFoldDB" id="A0A6L3ZIC1"/>
<dbReference type="Gene3D" id="3.40.50.1820">
    <property type="entry name" value="alpha/beta hydrolase"/>
    <property type="match status" value="1"/>
</dbReference>
<organism evidence="1 2">
    <name type="scientific">Phaeocystidibacter marisrubri</name>
    <dbReference type="NCBI Taxonomy" id="1577780"/>
    <lineage>
        <taxon>Bacteria</taxon>
        <taxon>Pseudomonadati</taxon>
        <taxon>Bacteroidota</taxon>
        <taxon>Flavobacteriia</taxon>
        <taxon>Flavobacteriales</taxon>
        <taxon>Phaeocystidibacteraceae</taxon>
        <taxon>Phaeocystidibacter</taxon>
    </lineage>
</organism>
<protein>
    <submittedName>
        <fullName evidence="1">Alpha/beta hydrolase</fullName>
    </submittedName>
</protein>
<dbReference type="OrthoDB" id="5416147at2"/>
<reference evidence="1 2" key="1">
    <citation type="submission" date="2019-10" db="EMBL/GenBank/DDBJ databases">
        <title>Genome sequence of Phaeocystidibacter marisrubri JCM30614 (type strain).</title>
        <authorList>
            <person name="Bowman J.P."/>
        </authorList>
    </citation>
    <scope>NUCLEOTIDE SEQUENCE [LARGE SCALE GENOMIC DNA]</scope>
    <source>
        <strain evidence="1 2">JCM 30614</strain>
    </source>
</reference>
<dbReference type="InterPro" id="IPR029058">
    <property type="entry name" value="AB_hydrolase_fold"/>
</dbReference>
<evidence type="ECO:0000313" key="2">
    <source>
        <dbReference type="Proteomes" id="UP000484164"/>
    </source>
</evidence>
<dbReference type="Proteomes" id="UP000484164">
    <property type="component" value="Unassembled WGS sequence"/>
</dbReference>
<sequence>MKKRRTLLVLGLLAVIFWFLGPSPNRPDYENASFQTNLSFDGSLSRIQDWNDSLPFKQGCEPYLYLKDSAKTPYCILYLHGFSATPEEGAPTHTQMADTFGFNLFAPTLFDHGLVTDNPLLHYTATGAWHTALQALSIAHGLGDSILIVCTSTGAPLGLRLANLDPTVAGLVFYSPNVTPADPNARLLNGHWGETIARLVLGSRMRDVGVEDEYYQMYWDKFYRIESLPEMQELCESAFEDDAVTATRTPVFIVAWYESDTSQDNVVSVEHMRWLAENLGSKRVVFETFPAGSHVIANGKYSLSQEEVLSRSIHFIRSLGILSRNVADTTLLR</sequence>
<gene>
    <name evidence="1" type="ORF">F8C82_04880</name>
</gene>
<keyword evidence="2" id="KW-1185">Reference proteome</keyword>
<name>A0A6L3ZIC1_9FLAO</name>
<evidence type="ECO:0000313" key="1">
    <source>
        <dbReference type="EMBL" id="KAB2817742.1"/>
    </source>
</evidence>
<dbReference type="EMBL" id="WBVQ01000001">
    <property type="protein sequence ID" value="KAB2817742.1"/>
    <property type="molecule type" value="Genomic_DNA"/>
</dbReference>
<dbReference type="SUPFAM" id="SSF53474">
    <property type="entry name" value="alpha/beta-Hydrolases"/>
    <property type="match status" value="1"/>
</dbReference>
<proteinExistence type="predicted"/>
<dbReference type="GO" id="GO:0016787">
    <property type="term" value="F:hydrolase activity"/>
    <property type="evidence" value="ECO:0007669"/>
    <property type="project" value="UniProtKB-KW"/>
</dbReference>